<name>A0A1D1V0U4_RAMVA</name>
<evidence type="ECO:0000313" key="3">
    <source>
        <dbReference type="Proteomes" id="UP000186922"/>
    </source>
</evidence>
<comment type="caution">
    <text evidence="2">The sequence shown here is derived from an EMBL/GenBank/DDBJ whole genome shotgun (WGS) entry which is preliminary data.</text>
</comment>
<reference evidence="2 3" key="1">
    <citation type="journal article" date="2016" name="Nat. Commun.">
        <title>Extremotolerant tardigrade genome and improved radiotolerance of human cultured cells by tardigrade-unique protein.</title>
        <authorList>
            <person name="Hashimoto T."/>
            <person name="Horikawa D.D."/>
            <person name="Saito Y."/>
            <person name="Kuwahara H."/>
            <person name="Kozuka-Hata H."/>
            <person name="Shin-I T."/>
            <person name="Minakuchi Y."/>
            <person name="Ohishi K."/>
            <person name="Motoyama A."/>
            <person name="Aizu T."/>
            <person name="Enomoto A."/>
            <person name="Kondo K."/>
            <person name="Tanaka S."/>
            <person name="Hara Y."/>
            <person name="Koshikawa S."/>
            <person name="Sagara H."/>
            <person name="Miura T."/>
            <person name="Yokobori S."/>
            <person name="Miyagawa K."/>
            <person name="Suzuki Y."/>
            <person name="Kubo T."/>
            <person name="Oyama M."/>
            <person name="Kohara Y."/>
            <person name="Fujiyama A."/>
            <person name="Arakawa K."/>
            <person name="Katayama T."/>
            <person name="Toyoda A."/>
            <person name="Kunieda T."/>
        </authorList>
    </citation>
    <scope>NUCLEOTIDE SEQUENCE [LARGE SCALE GENOMIC DNA]</scope>
    <source>
        <strain evidence="2 3">YOKOZUNA-1</strain>
    </source>
</reference>
<organism evidence="2 3">
    <name type="scientific">Ramazzottius varieornatus</name>
    <name type="common">Water bear</name>
    <name type="synonym">Tardigrade</name>
    <dbReference type="NCBI Taxonomy" id="947166"/>
    <lineage>
        <taxon>Eukaryota</taxon>
        <taxon>Metazoa</taxon>
        <taxon>Ecdysozoa</taxon>
        <taxon>Tardigrada</taxon>
        <taxon>Eutardigrada</taxon>
        <taxon>Parachela</taxon>
        <taxon>Hypsibioidea</taxon>
        <taxon>Ramazzottiidae</taxon>
        <taxon>Ramazzottius</taxon>
    </lineage>
</organism>
<keyword evidence="1" id="KW-0472">Membrane</keyword>
<keyword evidence="1" id="KW-1133">Transmembrane helix</keyword>
<gene>
    <name evidence="2" type="primary">RvY_06991-1</name>
    <name evidence="2" type="synonym">RvY_06991.1</name>
    <name evidence="2" type="ORF">RvY_06991</name>
</gene>
<dbReference type="Proteomes" id="UP000186922">
    <property type="component" value="Unassembled WGS sequence"/>
</dbReference>
<dbReference type="EMBL" id="BDGG01000003">
    <property type="protein sequence ID" value="GAU95361.1"/>
    <property type="molecule type" value="Genomic_DNA"/>
</dbReference>
<evidence type="ECO:0000256" key="1">
    <source>
        <dbReference type="SAM" id="Phobius"/>
    </source>
</evidence>
<dbReference type="AlphaFoldDB" id="A0A1D1V0U4"/>
<proteinExistence type="predicted"/>
<keyword evidence="1" id="KW-0812">Transmembrane</keyword>
<protein>
    <submittedName>
        <fullName evidence="2">Uncharacterized protein</fullName>
    </submittedName>
</protein>
<evidence type="ECO:0000313" key="2">
    <source>
        <dbReference type="EMBL" id="GAU95361.1"/>
    </source>
</evidence>
<accession>A0A1D1V0U4</accession>
<keyword evidence="3" id="KW-1185">Reference proteome</keyword>
<sequence>MYPGVSVEEIFWRRMQRAFFPGWSTTVFVNTALLSIILTYYLVMDQIKGQKHDMESLLNIDLHAQIVFDDLLRNVTLGCGTLG</sequence>
<feature type="transmembrane region" description="Helical" evidence="1">
    <location>
        <begin position="20"/>
        <end position="43"/>
    </location>
</feature>